<dbReference type="Pfam" id="PF08327">
    <property type="entry name" value="AHSA1"/>
    <property type="match status" value="1"/>
</dbReference>
<dbReference type="Gene3D" id="3.30.530.20">
    <property type="match status" value="1"/>
</dbReference>
<evidence type="ECO:0000259" key="2">
    <source>
        <dbReference type="Pfam" id="PF08327"/>
    </source>
</evidence>
<dbReference type="SUPFAM" id="SSF55961">
    <property type="entry name" value="Bet v1-like"/>
    <property type="match status" value="1"/>
</dbReference>
<evidence type="ECO:0000313" key="3">
    <source>
        <dbReference type="EMBL" id="QRR00419.1"/>
    </source>
</evidence>
<sequence length="148" mass="17073">MNRKLVATTTISIHAKKSAVWKALIDPEMVQEYMHGAIVRSDWRVGSPITFTGVWEGTPYTDKGTILEIIPERVLSFTFWSPLFGTEDYEDNYMHVTYHIDEYDGVSTLTITQDNLETDEDVINAEGNWMKVGHHIKHILEEEHKHVL</sequence>
<evidence type="ECO:0000313" key="4">
    <source>
        <dbReference type="Proteomes" id="UP000612680"/>
    </source>
</evidence>
<dbReference type="Proteomes" id="UP000612680">
    <property type="component" value="Chromosome"/>
</dbReference>
<name>A0ABX7I3L6_9BACT</name>
<reference evidence="3 4" key="1">
    <citation type="submission" date="2020-06" db="EMBL/GenBank/DDBJ databases">
        <title>Dyadobacter sandarakinus sp. nov., isolated from the soil of the Arctic Yellow River Station.</title>
        <authorList>
            <person name="Zhang Y."/>
            <person name="Peng F."/>
        </authorList>
    </citation>
    <scope>NUCLEOTIDE SEQUENCE [LARGE SCALE GENOMIC DNA]</scope>
    <source>
        <strain evidence="3 4">Q3-56</strain>
    </source>
</reference>
<protein>
    <submittedName>
        <fullName evidence="3">SRPBCC domain-containing protein</fullName>
    </submittedName>
</protein>
<dbReference type="RefSeq" id="WP_204661458.1">
    <property type="nucleotide sequence ID" value="NZ_CP056775.1"/>
</dbReference>
<comment type="similarity">
    <text evidence="1">Belongs to the AHA1 family.</text>
</comment>
<dbReference type="InterPro" id="IPR023393">
    <property type="entry name" value="START-like_dom_sf"/>
</dbReference>
<accession>A0ABX7I3L6</accession>
<feature type="domain" description="Activator of Hsp90 ATPase homologue 1/2-like C-terminal" evidence="2">
    <location>
        <begin position="15"/>
        <end position="141"/>
    </location>
</feature>
<proteinExistence type="inferred from homology"/>
<evidence type="ECO:0000256" key="1">
    <source>
        <dbReference type="ARBA" id="ARBA00006817"/>
    </source>
</evidence>
<gene>
    <name evidence="3" type="ORF">HWI92_05605</name>
</gene>
<keyword evidence="4" id="KW-1185">Reference proteome</keyword>
<organism evidence="3 4">
    <name type="scientific">Dyadobacter sandarakinus</name>
    <dbReference type="NCBI Taxonomy" id="2747268"/>
    <lineage>
        <taxon>Bacteria</taxon>
        <taxon>Pseudomonadati</taxon>
        <taxon>Bacteroidota</taxon>
        <taxon>Cytophagia</taxon>
        <taxon>Cytophagales</taxon>
        <taxon>Spirosomataceae</taxon>
        <taxon>Dyadobacter</taxon>
    </lineage>
</organism>
<dbReference type="InterPro" id="IPR013538">
    <property type="entry name" value="ASHA1/2-like_C"/>
</dbReference>
<dbReference type="EMBL" id="CP056775">
    <property type="protein sequence ID" value="QRR00419.1"/>
    <property type="molecule type" value="Genomic_DNA"/>
</dbReference>